<comment type="caution">
    <text evidence="1">The sequence shown here is derived from an EMBL/GenBank/DDBJ whole genome shotgun (WGS) entry which is preliminary data.</text>
</comment>
<sequence>MSHDGIIQLEDKHNFTHWFKQIRAVANGIWLYVDPETTLDVNEPIKPEKTATDMEWEYWKITAQDYNAIEERKKELNDIILNTISPQLCREAARCRSPREKIQQIRKSLHLDGEEEKRLAREKYQAIVAKKGRRNWTSWAMEFERAFLDCKDVNVEGYNDAKARRDFIKCLCASSVPWVASCGVSFSVTDEMTKEEDRASLEEFVRIFRVTADRRFQTMES</sequence>
<evidence type="ECO:0000313" key="2">
    <source>
        <dbReference type="Proteomes" id="UP000562929"/>
    </source>
</evidence>
<dbReference type="AlphaFoldDB" id="A0A8H4QCL7"/>
<evidence type="ECO:0000313" key="1">
    <source>
        <dbReference type="EMBL" id="KAF4594923.1"/>
    </source>
</evidence>
<protein>
    <submittedName>
        <fullName evidence="1">Uncharacterized protein</fullName>
    </submittedName>
</protein>
<proteinExistence type="predicted"/>
<keyword evidence="2" id="KW-1185">Reference proteome</keyword>
<dbReference type="Proteomes" id="UP000562929">
    <property type="component" value="Unassembled WGS sequence"/>
</dbReference>
<dbReference type="EMBL" id="JAACLJ010000001">
    <property type="protein sequence ID" value="KAF4594923.1"/>
    <property type="molecule type" value="Genomic_DNA"/>
</dbReference>
<reference evidence="1 2" key="1">
    <citation type="journal article" date="2020" name="G3 (Bethesda)">
        <title>Genetic Underpinnings of Host Manipulation by Ophiocordyceps as Revealed by Comparative Transcriptomics.</title>
        <authorList>
            <person name="Will I."/>
            <person name="Das B."/>
            <person name="Trinh T."/>
            <person name="Brachmann A."/>
            <person name="Ohm R.A."/>
            <person name="de Bekker C."/>
        </authorList>
    </citation>
    <scope>NUCLEOTIDE SEQUENCE [LARGE SCALE GENOMIC DNA]</scope>
    <source>
        <strain evidence="1 2">EC05</strain>
    </source>
</reference>
<accession>A0A8H4QCL7</accession>
<organism evidence="1 2">
    <name type="scientific">Ophiocordyceps camponoti-floridani</name>
    <dbReference type="NCBI Taxonomy" id="2030778"/>
    <lineage>
        <taxon>Eukaryota</taxon>
        <taxon>Fungi</taxon>
        <taxon>Dikarya</taxon>
        <taxon>Ascomycota</taxon>
        <taxon>Pezizomycotina</taxon>
        <taxon>Sordariomycetes</taxon>
        <taxon>Hypocreomycetidae</taxon>
        <taxon>Hypocreales</taxon>
        <taxon>Ophiocordycipitaceae</taxon>
        <taxon>Ophiocordyceps</taxon>
    </lineage>
</organism>
<gene>
    <name evidence="1" type="ORF">GQ602_000536</name>
</gene>
<name>A0A8H4QCL7_9HYPO</name>